<evidence type="ECO:0000313" key="2">
    <source>
        <dbReference type="Proteomes" id="UP001212421"/>
    </source>
</evidence>
<proteinExistence type="predicted"/>
<keyword evidence="2" id="KW-1185">Reference proteome</keyword>
<sequence>MLEEHEQCSAVTGLARSGVLDLAGILGSQQVGPGIGAAMERTGVLDVRLVLAAGDRVADVQAAVNSGAIAVGVLTGQLEREGFLGHTHDYILESGVETLGLAETQPA</sequence>
<protein>
    <recommendedName>
        <fullName evidence="3">HAD family hydrolase</fullName>
    </recommendedName>
</protein>
<gene>
    <name evidence="1" type="ORF">KIV56_03045</name>
</gene>
<dbReference type="Gene3D" id="3.40.50.1000">
    <property type="entry name" value="HAD superfamily/HAD-like"/>
    <property type="match status" value="1"/>
</dbReference>
<accession>A0ABY7NFZ1</accession>
<organism evidence="1 2">
    <name type="scientific">Cryobacterium breve</name>
    <dbReference type="NCBI Taxonomy" id="1259258"/>
    <lineage>
        <taxon>Bacteria</taxon>
        <taxon>Bacillati</taxon>
        <taxon>Actinomycetota</taxon>
        <taxon>Actinomycetes</taxon>
        <taxon>Micrococcales</taxon>
        <taxon>Microbacteriaceae</taxon>
        <taxon>Cryobacterium</taxon>
    </lineage>
</organism>
<dbReference type="EMBL" id="CP075584">
    <property type="protein sequence ID" value="WBM80468.1"/>
    <property type="molecule type" value="Genomic_DNA"/>
</dbReference>
<evidence type="ECO:0008006" key="3">
    <source>
        <dbReference type="Google" id="ProtNLM"/>
    </source>
</evidence>
<dbReference type="SUPFAM" id="SSF56784">
    <property type="entry name" value="HAD-like"/>
    <property type="match status" value="1"/>
</dbReference>
<reference evidence="1 2" key="1">
    <citation type="submission" date="2021-05" db="EMBL/GenBank/DDBJ databases">
        <authorList>
            <person name="Kumar R."/>
            <person name="Kumar A."/>
            <person name="Mukhia S."/>
        </authorList>
    </citation>
    <scope>NUCLEOTIDE SEQUENCE [LARGE SCALE GENOMIC DNA]</scope>
    <source>
        <strain evidence="1 2">ERMR7:08</strain>
    </source>
</reference>
<evidence type="ECO:0000313" key="1">
    <source>
        <dbReference type="EMBL" id="WBM80468.1"/>
    </source>
</evidence>
<name>A0ABY7NFZ1_9MICO</name>
<dbReference type="InterPro" id="IPR023214">
    <property type="entry name" value="HAD_sf"/>
</dbReference>
<dbReference type="InterPro" id="IPR036412">
    <property type="entry name" value="HAD-like_sf"/>
</dbReference>
<dbReference type="Proteomes" id="UP001212421">
    <property type="component" value="Chromosome"/>
</dbReference>
<dbReference type="RefSeq" id="WP_281535123.1">
    <property type="nucleotide sequence ID" value="NZ_CP075584.1"/>
</dbReference>